<dbReference type="SMART" id="SM00320">
    <property type="entry name" value="WD40"/>
    <property type="match status" value="2"/>
</dbReference>
<evidence type="ECO:0000313" key="6">
    <source>
        <dbReference type="Proteomes" id="UP000887562"/>
    </source>
</evidence>
<reference evidence="7" key="1">
    <citation type="submission" date="2022-11" db="UniProtKB">
        <authorList>
            <consortium name="WormBaseParasite"/>
        </authorList>
    </citation>
    <scope>IDENTIFICATION</scope>
</reference>
<feature type="region of interest" description="Disordered" evidence="4">
    <location>
        <begin position="516"/>
        <end position="573"/>
    </location>
</feature>
<sequence>MGSTDHSDTKPCGQHIFKDFCDASEHSQAFVASQLSNPVKGPELYKESYSKEKIKTINVALVVCLNMDIDPPDVQKIPPYSRIEAWVDPADAGYRVVDMIGKNLQSQYERWQPKGCYRQCLDPNLEEVKKICVNMRRNARADRILFHYNGHGVPRPTENGEIWVFNRTFTKYIPLSLYDLQRWLGGPSVYVIDCQNAGRVLKLYEYFCQRRQTEFGSRTLAMIRDHAYIPIDNTKMTNPPDPNGGMAAADGAQQEANAFSHAYSNHASGMGQMAAAAVAAAAIAPATMENTIMLCACEENEDLPQLAELPADLFTACLTTPIRTALRWHWMKYNKSFPGHIDEVLLDHIPGTHGNRMSLLGEINWIFTAVTDTIAWCSFPVDLFQKLFRQDLLVASIFRNYLLAQRLMRAFGCHPCSWPRLNPTHDHPIWSAWDHSLDLLFHYLPQVISVMQTSPQADLVLLQQRQQKPQPNLPLLLPSSASAGGMVDIPRDLLELTSASTQRLTALLNEIDRQVEEGKQKKARLAEEEAKRGYGEQKRTMITPPPGYESNSGVTSKSRHHGRGSTSLSPRKVAKFVVETRELSRISEEERSAEISTAVTVTTTATVAPSAKSHSCPSHLPRSPSTRNSEEQGEEGHQHHHHGFDSEETEFSSSDIDVDEDDVTEDEEEEEEEEDDDYGEMEGTTQHLRSQETAEHGQRPQHQTPKQQQQQLKQLDLVSCECVGVVDPSAHSFVGSSIGSSIYQSFPLPIYSFVKSVFALVDHSAHQFLLFQTIELKLFLPSQQQIHQPSPTKSPPEVSHQPPRLGLASTRSFRADLHAAVGGSDGITRPNLSRPSISAASLLARCAQPRVAPVIGPNPLPLVHDSSPPDYRPASFFTSQMTAFQAWLHQASSNHTAYCQRQSAIQLPILLQVLLSQTHRIRALQLLSEFLDLGSWAVSHCITVGILPYIVRLFHSNVLEVKPHLVFIWGKIISSAQIDFSRHEGIRESGYRYFVACLQDDASLSPLVRTMAAFALAKMLVRGETGAPDVLFQEVYYSSKPVSFIHIAAEELTRVSAVAAAEAMRDGHNFDHLKVWLLLALGRVWMHCDPARRLAVRAEGGRAVETAIFPRLCDADPVVRAAAVFALGTLIDQPVEEGKKSSQEADMLSHQVGIRLAERTRDPSTLVRCEVVVALRSLVLQCEPQMVEQAHLYYRNILRSLRTAPTESHLTVATTAAAAIINSDRPRTVGSPIGSPSSAAALLRGMAELGLSRLSRSSRCRSHKDLQRTSVSETASVVLPSNVFGSAEDYNSVPTFLEDFEPNVPGGIFAQLWDMILILAADPHPSVAKLATVIFFHIVREHDIVREITVVGGRLFLRDPPTPGAGDGSSTLAEVQVKTPAPSPQQPPPTVMTAQQIPRRRQYTGSDNAESTDKAGVMDVRTEFFQWCSQWFSQPLLHKYPDALQIQQPLGKTLPHSMDPPVLAPTLSPQNLTDLSSISTNPKAQDFSDHLLNFKKHSAERCGGRQRWHTIATGQRLSTPSPSISERDEIRRCMRHLVHRASRAASPLSPTRRNCRHVNRLTEDAVRFCSTTVSPHLRRCLTDAEATEAAEKEEGVNVELQLLHIFQAGVGVASAGTAAVACFHPYKPHLLAAEAVADGEEYVVSVWGVHRLEGVRRLTLTEGDATAEQLTVSDALMEAIKRQRALTEAYDLAQVTSLELLNTLEEKSLLLTASRDGCIRVWRDYDGKHGATPFLLTAWVAFENQVPLIRARRTAGVGLVTSWSDCSLHHLLHVSGDVRVVRTFDTDHEACVADFETHSDYPVTRLARAANDNDHIFAAGFADSAVKIFDTRLSSRKAVVFETACGGGRVLDLAFAPYQADRRFYAMTSSGALGAWQLEVSAANATWQSVVPPAERKADGDAPHPPAVPSCGIRAACLQVSLPCTRSHMVAYGGLRQFSVARLHDGRVIASYQPAQNLFPTAIAMHPYENRRGNRVGGRDGLCFFRGLLRAEVLSSSAAGADDEHAADRCGNE</sequence>
<keyword evidence="2" id="KW-0853">WD repeat</keyword>
<evidence type="ECO:0000256" key="3">
    <source>
        <dbReference type="ARBA" id="ARBA00022737"/>
    </source>
</evidence>
<dbReference type="InterPro" id="IPR004083">
    <property type="entry name" value="Raptor"/>
</dbReference>
<dbReference type="InterPro" id="IPR029347">
    <property type="entry name" value="Raptor_N"/>
</dbReference>
<dbReference type="InterPro" id="IPR016024">
    <property type="entry name" value="ARM-type_fold"/>
</dbReference>
<feature type="compositionally biased region" description="Pro residues" evidence="4">
    <location>
        <begin position="1381"/>
        <end position="1390"/>
    </location>
</feature>
<dbReference type="GO" id="GO:0031929">
    <property type="term" value="P:TOR signaling"/>
    <property type="evidence" value="ECO:0007669"/>
    <property type="project" value="InterPro"/>
</dbReference>
<dbReference type="Gene3D" id="2.130.10.10">
    <property type="entry name" value="YVTN repeat-like/Quinoprotein amine dehydrogenase"/>
    <property type="match status" value="1"/>
</dbReference>
<feature type="region of interest" description="Disordered" evidence="4">
    <location>
        <begin position="1360"/>
        <end position="1412"/>
    </location>
</feature>
<feature type="region of interest" description="Disordered" evidence="4">
    <location>
        <begin position="605"/>
        <end position="710"/>
    </location>
</feature>
<dbReference type="Pfam" id="PF14538">
    <property type="entry name" value="Raptor_N"/>
    <property type="match status" value="1"/>
</dbReference>
<feature type="compositionally biased region" description="Low complexity" evidence="4">
    <location>
        <begin position="700"/>
        <end position="710"/>
    </location>
</feature>
<dbReference type="GO" id="GO:0030674">
    <property type="term" value="F:protein-macromolecule adaptor activity"/>
    <property type="evidence" value="ECO:0007669"/>
    <property type="project" value="TreeGrafter"/>
</dbReference>
<dbReference type="SUPFAM" id="SSF50978">
    <property type="entry name" value="WD40 repeat-like"/>
    <property type="match status" value="1"/>
</dbReference>
<dbReference type="SUPFAM" id="SSF48371">
    <property type="entry name" value="ARM repeat"/>
    <property type="match status" value="1"/>
</dbReference>
<evidence type="ECO:0000256" key="1">
    <source>
        <dbReference type="ARBA" id="ARBA00009257"/>
    </source>
</evidence>
<dbReference type="GO" id="GO:0009267">
    <property type="term" value="P:cellular response to starvation"/>
    <property type="evidence" value="ECO:0007669"/>
    <property type="project" value="TreeGrafter"/>
</dbReference>
<dbReference type="WBParaSite" id="maker-E.canG7_contigs_1040-snap-gene-0.57-mRNA-1">
    <property type="protein sequence ID" value="maker-E.canG7_contigs_1040-snap-gene-0.57-mRNA-1"/>
    <property type="gene ID" value="EcG7_04603"/>
</dbReference>
<dbReference type="GO" id="GO:0071230">
    <property type="term" value="P:cellular response to amino acid stimulus"/>
    <property type="evidence" value="ECO:0007669"/>
    <property type="project" value="TreeGrafter"/>
</dbReference>
<dbReference type="InterPro" id="IPR011989">
    <property type="entry name" value="ARM-like"/>
</dbReference>
<evidence type="ECO:0000313" key="7">
    <source>
        <dbReference type="WBParaSite" id="maker-E.canG7_contigs_1040-snap-gene-0.57-mRNA-1"/>
    </source>
</evidence>
<keyword evidence="6" id="KW-1185">Reference proteome</keyword>
<dbReference type="SMART" id="SM01302">
    <property type="entry name" value="Raptor_N"/>
    <property type="match status" value="1"/>
</dbReference>
<dbReference type="PRINTS" id="PR01547">
    <property type="entry name" value="YEAST176DUF"/>
</dbReference>
<dbReference type="GO" id="GO:0010506">
    <property type="term" value="P:regulation of autophagy"/>
    <property type="evidence" value="ECO:0007669"/>
    <property type="project" value="TreeGrafter"/>
</dbReference>
<dbReference type="InterPro" id="IPR001680">
    <property type="entry name" value="WD40_rpt"/>
</dbReference>
<feature type="compositionally biased region" description="Acidic residues" evidence="4">
    <location>
        <begin position="646"/>
        <end position="680"/>
    </location>
</feature>
<evidence type="ECO:0000256" key="4">
    <source>
        <dbReference type="SAM" id="MobiDB-lite"/>
    </source>
</evidence>
<dbReference type="GO" id="GO:0005737">
    <property type="term" value="C:cytoplasm"/>
    <property type="evidence" value="ECO:0007669"/>
    <property type="project" value="TreeGrafter"/>
</dbReference>
<feature type="domain" description="Raptor N-terminal CASPase-like" evidence="5">
    <location>
        <begin position="53"/>
        <end position="205"/>
    </location>
</feature>
<feature type="region of interest" description="Disordered" evidence="4">
    <location>
        <begin position="785"/>
        <end position="805"/>
    </location>
</feature>
<dbReference type="PANTHER" id="PTHR12848">
    <property type="entry name" value="REGULATORY-ASSOCIATED PROTEIN OF MTOR"/>
    <property type="match status" value="1"/>
</dbReference>
<proteinExistence type="inferred from homology"/>
<name>A0A915EXJ5_9CEST</name>
<feature type="compositionally biased region" description="Basic and acidic residues" evidence="4">
    <location>
        <begin position="689"/>
        <end position="698"/>
    </location>
</feature>
<dbReference type="Gene3D" id="1.25.10.10">
    <property type="entry name" value="Leucine-rich Repeat Variant"/>
    <property type="match status" value="1"/>
</dbReference>
<evidence type="ECO:0000259" key="5">
    <source>
        <dbReference type="SMART" id="SM01302"/>
    </source>
</evidence>
<dbReference type="GO" id="GO:0031931">
    <property type="term" value="C:TORC1 complex"/>
    <property type="evidence" value="ECO:0007669"/>
    <property type="project" value="InterPro"/>
</dbReference>
<dbReference type="PANTHER" id="PTHR12848:SF16">
    <property type="entry name" value="REGULATORY-ASSOCIATED PROTEIN OF MTOR"/>
    <property type="match status" value="1"/>
</dbReference>
<protein>
    <submittedName>
        <fullName evidence="7">Raptor N-terminal CASPase-like domain-containing protein</fullName>
    </submittedName>
</protein>
<keyword evidence="3" id="KW-0677">Repeat</keyword>
<evidence type="ECO:0000256" key="2">
    <source>
        <dbReference type="ARBA" id="ARBA00022574"/>
    </source>
</evidence>
<feature type="compositionally biased region" description="Basic and acidic residues" evidence="4">
    <location>
        <begin position="516"/>
        <end position="539"/>
    </location>
</feature>
<accession>A0A915EXJ5</accession>
<organism evidence="6 7">
    <name type="scientific">Echinococcus canadensis</name>
    <dbReference type="NCBI Taxonomy" id="519352"/>
    <lineage>
        <taxon>Eukaryota</taxon>
        <taxon>Metazoa</taxon>
        <taxon>Spiralia</taxon>
        <taxon>Lophotrochozoa</taxon>
        <taxon>Platyhelminthes</taxon>
        <taxon>Cestoda</taxon>
        <taxon>Eucestoda</taxon>
        <taxon>Cyclophyllidea</taxon>
        <taxon>Taeniidae</taxon>
        <taxon>Echinococcus</taxon>
        <taxon>Echinococcus canadensis group</taxon>
    </lineage>
</organism>
<dbReference type="Proteomes" id="UP000887562">
    <property type="component" value="Unplaced"/>
</dbReference>
<feature type="compositionally biased region" description="Basic and acidic residues" evidence="4">
    <location>
        <begin position="628"/>
        <end position="637"/>
    </location>
</feature>
<dbReference type="GO" id="GO:0030307">
    <property type="term" value="P:positive regulation of cell growth"/>
    <property type="evidence" value="ECO:0007669"/>
    <property type="project" value="TreeGrafter"/>
</dbReference>
<comment type="similarity">
    <text evidence="1">Belongs to the WD repeat RAPTOR family.</text>
</comment>
<dbReference type="InterPro" id="IPR036322">
    <property type="entry name" value="WD40_repeat_dom_sf"/>
</dbReference>
<dbReference type="InterPro" id="IPR015943">
    <property type="entry name" value="WD40/YVTN_repeat-like_dom_sf"/>
</dbReference>